<feature type="domain" description="Metallo-beta-lactamase" evidence="1">
    <location>
        <begin position="26"/>
        <end position="118"/>
    </location>
</feature>
<dbReference type="GO" id="GO:0070292">
    <property type="term" value="P:N-acylphosphatidylethanolamine metabolic process"/>
    <property type="evidence" value="ECO:0007669"/>
    <property type="project" value="TreeGrafter"/>
</dbReference>
<evidence type="ECO:0000313" key="2">
    <source>
        <dbReference type="EMBL" id="OXG09897.1"/>
    </source>
</evidence>
<protein>
    <submittedName>
        <fullName evidence="2">Beta-lactamase</fullName>
    </submittedName>
</protein>
<dbReference type="SUPFAM" id="SSF56281">
    <property type="entry name" value="Metallo-hydrolase/oxidoreductase"/>
    <property type="match status" value="1"/>
</dbReference>
<dbReference type="Pfam" id="PF12706">
    <property type="entry name" value="Lactamase_B_2"/>
    <property type="match status" value="1"/>
</dbReference>
<accession>A0A854Q9T1</accession>
<gene>
    <name evidence="2" type="ORF">C361_07081</name>
</gene>
<dbReference type="GO" id="GO:0070291">
    <property type="term" value="P:N-acylethanolamine metabolic process"/>
    <property type="evidence" value="ECO:0007669"/>
    <property type="project" value="TreeGrafter"/>
</dbReference>
<proteinExistence type="predicted"/>
<evidence type="ECO:0000313" key="3">
    <source>
        <dbReference type="Proteomes" id="UP000199727"/>
    </source>
</evidence>
<sequence length="300" mass="33731">MWLGHASVFLQLPPVERDMLKGPIGVLFDPIFSKRCSPVSWVGLKRRLGVPCHVRDLPKVNVVVISHDHYDYLDKKTIKDIEMFHNAATYYVPKGVKATLVKFGVSVCRVNEMGWWDKKLLDEEDVGAEDSFSILCAKLGQVDYFSETGLSEKDSMGNIDVMTVASSISPHRLRVICTPAQHNSGRSLCKMDKTSWVTWCLEYTLPDRSLWRCFFGGDTGYQAQPNGPVCPIFKGAYSTRGCRMQCDRQHADQAVNRDCAAVRPTRFGVSSHRTRLCPPISLVHSSTQLWRFASRLGSAL</sequence>
<dbReference type="EMBL" id="AMKT01000115">
    <property type="protein sequence ID" value="OXG09897.1"/>
    <property type="molecule type" value="Genomic_DNA"/>
</dbReference>
<dbReference type="InterPro" id="IPR036866">
    <property type="entry name" value="RibonucZ/Hydroxyglut_hydro"/>
</dbReference>
<dbReference type="OrthoDB" id="332863at2759"/>
<evidence type="ECO:0000259" key="1">
    <source>
        <dbReference type="Pfam" id="PF12706"/>
    </source>
</evidence>
<dbReference type="InterPro" id="IPR001279">
    <property type="entry name" value="Metallo-B-lactamas"/>
</dbReference>
<dbReference type="GO" id="GO:0070290">
    <property type="term" value="F:N-acylphosphatidylethanolamine-specific phospholipase D activity"/>
    <property type="evidence" value="ECO:0007669"/>
    <property type="project" value="TreeGrafter"/>
</dbReference>
<name>A0A854Q9T1_CRYNE</name>
<dbReference type="GO" id="GO:0005737">
    <property type="term" value="C:cytoplasm"/>
    <property type="evidence" value="ECO:0007669"/>
    <property type="project" value="TreeGrafter"/>
</dbReference>
<dbReference type="PANTHER" id="PTHR15032">
    <property type="entry name" value="N-ACYL-PHOSPHATIDYLETHANOLAMINE-HYDROLYZING PHOSPHOLIPASE D"/>
    <property type="match status" value="1"/>
</dbReference>
<reference evidence="2 3" key="1">
    <citation type="submission" date="2017-06" db="EMBL/GenBank/DDBJ databases">
        <title>Global population genomics of the pathogenic fungus Cryptococcus neoformans var. grubii.</title>
        <authorList>
            <person name="Cuomo C."/>
            <person name="Litvintseva A."/>
            <person name="Chen Y."/>
            <person name="Young S."/>
            <person name="Zeng Q."/>
            <person name="Chapman S."/>
            <person name="Gujja S."/>
            <person name="Saif S."/>
            <person name="Birren B."/>
        </authorList>
    </citation>
    <scope>NUCLEOTIDE SEQUENCE [LARGE SCALE GENOMIC DNA]</scope>
    <source>
        <strain evidence="2 3">Tu259-1</strain>
    </source>
</reference>
<organism evidence="2 3">
    <name type="scientific">Cryptococcus neoformans Tu259-1</name>
    <dbReference type="NCBI Taxonomy" id="1230072"/>
    <lineage>
        <taxon>Eukaryota</taxon>
        <taxon>Fungi</taxon>
        <taxon>Dikarya</taxon>
        <taxon>Basidiomycota</taxon>
        <taxon>Agaricomycotina</taxon>
        <taxon>Tremellomycetes</taxon>
        <taxon>Tremellales</taxon>
        <taxon>Cryptococcaceae</taxon>
        <taxon>Cryptococcus</taxon>
        <taxon>Cryptococcus neoformans species complex</taxon>
    </lineage>
</organism>
<dbReference type="Proteomes" id="UP000199727">
    <property type="component" value="Unassembled WGS sequence"/>
</dbReference>
<dbReference type="PANTHER" id="PTHR15032:SF4">
    <property type="entry name" value="N-ACYL-PHOSPHATIDYLETHANOLAMINE-HYDROLYZING PHOSPHOLIPASE D"/>
    <property type="match status" value="1"/>
</dbReference>
<dbReference type="Gene3D" id="3.60.15.10">
    <property type="entry name" value="Ribonuclease Z/Hydroxyacylglutathione hydrolase-like"/>
    <property type="match status" value="1"/>
</dbReference>
<comment type="caution">
    <text evidence="2">The sequence shown here is derived from an EMBL/GenBank/DDBJ whole genome shotgun (WGS) entry which is preliminary data.</text>
</comment>
<dbReference type="AlphaFoldDB" id="A0A854Q9T1"/>